<dbReference type="KEGG" id="vg:17825166"/>
<proteinExistence type="predicted"/>
<dbReference type="GeneID" id="17825166"/>
<sequence>MDLYKTDLIRKLEKFRSKACCQHTLYQAHNLWTQVKDHLTKQQQLDIRDAWHHARMDSNKGNKVLHDTVNAVIKEIKG</sequence>
<evidence type="ECO:0000313" key="2">
    <source>
        <dbReference type="Proteomes" id="UP000017661"/>
    </source>
</evidence>
<name>U5J9K0_9CAUD</name>
<keyword evidence="2" id="KW-1185">Reference proteome</keyword>
<dbReference type="Proteomes" id="UP000017661">
    <property type="component" value="Segment"/>
</dbReference>
<protein>
    <submittedName>
        <fullName evidence="1">Uncharacterized protein</fullName>
    </submittedName>
</protein>
<accession>U5J9K0</accession>
<dbReference type="EMBL" id="KC481682">
    <property type="protein sequence ID" value="AGI11913.1"/>
    <property type="molecule type" value="Genomic_DNA"/>
</dbReference>
<evidence type="ECO:0000313" key="1">
    <source>
        <dbReference type="EMBL" id="AGI11913.1"/>
    </source>
</evidence>
<dbReference type="RefSeq" id="YP_008873278.1">
    <property type="nucleotide sequence ID" value="NC_023007.1"/>
</dbReference>
<reference evidence="1 2" key="1">
    <citation type="journal article" date="2014" name="PLoS ONE">
        <title>Novel Giant Siphovirus from Bacillus anthracis Features Unusual Genome Characteristics.</title>
        <authorList>
            <person name="Ganz H.H."/>
            <person name="Law C."/>
            <person name="Schmuki M."/>
            <person name="Eichenseher F."/>
            <person name="Calendar R."/>
            <person name="Loessner M.J."/>
            <person name="Getz W.M."/>
            <person name="Korlach J."/>
            <person name="Beyer W."/>
            <person name="Klumpp J."/>
        </authorList>
    </citation>
    <scope>NUCLEOTIDE SEQUENCE [LARGE SCALE GENOMIC DNA]</scope>
</reference>
<organism evidence="1 2">
    <name type="scientific">Bacillus phage vB_BanS-Tsamsa</name>
    <dbReference type="NCBI Taxonomy" id="1308863"/>
    <lineage>
        <taxon>Viruses</taxon>
        <taxon>Duplodnaviria</taxon>
        <taxon>Heunggongvirae</taxon>
        <taxon>Uroviricota</taxon>
        <taxon>Caudoviricetes</taxon>
        <taxon>Joanripponvirinae</taxon>
        <taxon>Tsamsavirus</taxon>
        <taxon>Tsamsavirus tsamsa</taxon>
    </lineage>
</organism>